<evidence type="ECO:0000313" key="3">
    <source>
        <dbReference type="EnsemblPlants" id="QL10p020469:mrna"/>
    </source>
</evidence>
<dbReference type="OrthoDB" id="1357022at2759"/>
<dbReference type="SUPFAM" id="SSF52540">
    <property type="entry name" value="P-loop containing nucleoside triphosphate hydrolases"/>
    <property type="match status" value="1"/>
</dbReference>
<dbReference type="InParanoid" id="A0A7N2RBT7"/>
<dbReference type="Proteomes" id="UP000594261">
    <property type="component" value="Chromosome 10"/>
</dbReference>
<reference evidence="3 4" key="1">
    <citation type="journal article" date="2016" name="G3 (Bethesda)">
        <title>First Draft Assembly and Annotation of the Genome of a California Endemic Oak Quercus lobata Nee (Fagaceae).</title>
        <authorList>
            <person name="Sork V.L."/>
            <person name="Fitz-Gibbon S.T."/>
            <person name="Puiu D."/>
            <person name="Crepeau M."/>
            <person name="Gugger P.F."/>
            <person name="Sherman R."/>
            <person name="Stevens K."/>
            <person name="Langley C.H."/>
            <person name="Pellegrini M."/>
            <person name="Salzberg S.L."/>
        </authorList>
    </citation>
    <scope>NUCLEOTIDE SEQUENCE [LARGE SCALE GENOMIC DNA]</scope>
    <source>
        <strain evidence="3 4">cv. SW786</strain>
    </source>
</reference>
<dbReference type="GO" id="GO:0043531">
    <property type="term" value="F:ADP binding"/>
    <property type="evidence" value="ECO:0007669"/>
    <property type="project" value="InterPro"/>
</dbReference>
<organism evidence="3 4">
    <name type="scientific">Quercus lobata</name>
    <name type="common">Valley oak</name>
    <dbReference type="NCBI Taxonomy" id="97700"/>
    <lineage>
        <taxon>Eukaryota</taxon>
        <taxon>Viridiplantae</taxon>
        <taxon>Streptophyta</taxon>
        <taxon>Embryophyta</taxon>
        <taxon>Tracheophyta</taxon>
        <taxon>Spermatophyta</taxon>
        <taxon>Magnoliopsida</taxon>
        <taxon>eudicotyledons</taxon>
        <taxon>Gunneridae</taxon>
        <taxon>Pentapetalae</taxon>
        <taxon>rosids</taxon>
        <taxon>fabids</taxon>
        <taxon>Fagales</taxon>
        <taxon>Fagaceae</taxon>
        <taxon>Quercus</taxon>
    </lineage>
</organism>
<dbReference type="Gene3D" id="3.40.50.10140">
    <property type="entry name" value="Toll/interleukin-1 receptor homology (TIR) domain"/>
    <property type="match status" value="1"/>
</dbReference>
<feature type="domain" description="TIR" evidence="2">
    <location>
        <begin position="20"/>
        <end position="189"/>
    </location>
</feature>
<dbReference type="Gene3D" id="3.40.50.300">
    <property type="entry name" value="P-loop containing nucleotide triphosphate hydrolases"/>
    <property type="match status" value="1"/>
</dbReference>
<dbReference type="PROSITE" id="PS50104">
    <property type="entry name" value="TIR"/>
    <property type="match status" value="1"/>
</dbReference>
<dbReference type="InterPro" id="IPR035897">
    <property type="entry name" value="Toll_tir_struct_dom_sf"/>
</dbReference>
<dbReference type="EMBL" id="LRBV02000010">
    <property type="status" value="NOT_ANNOTATED_CDS"/>
    <property type="molecule type" value="Genomic_DNA"/>
</dbReference>
<dbReference type="SUPFAM" id="SSF52200">
    <property type="entry name" value="Toll/Interleukin receptor TIR domain"/>
    <property type="match status" value="1"/>
</dbReference>
<dbReference type="GeneID" id="115965748"/>
<dbReference type="InterPro" id="IPR000157">
    <property type="entry name" value="TIR_dom"/>
</dbReference>
<keyword evidence="1" id="KW-0520">NAD</keyword>
<dbReference type="PANTHER" id="PTHR11017">
    <property type="entry name" value="LEUCINE-RICH REPEAT-CONTAINING PROTEIN"/>
    <property type="match status" value="1"/>
</dbReference>
<dbReference type="InterPro" id="IPR002182">
    <property type="entry name" value="NB-ARC"/>
</dbReference>
<dbReference type="OMA" id="IPTFKDD"/>
<accession>A0A7N2RBT7</accession>
<evidence type="ECO:0000259" key="2">
    <source>
        <dbReference type="PROSITE" id="PS50104"/>
    </source>
</evidence>
<dbReference type="EnsemblPlants" id="QL10p020469:mrna">
    <property type="protein sequence ID" value="QL10p020469:mrna"/>
    <property type="gene ID" value="QL10p020469"/>
</dbReference>
<dbReference type="PANTHER" id="PTHR11017:SF544">
    <property type="entry name" value="ADP-RIBOSYL CYCLASE_CYCLIC ADP-RIBOSE HYDROLASE"/>
    <property type="match status" value="1"/>
</dbReference>
<dbReference type="KEGG" id="qlo:115965748"/>
<name>A0A7N2RBT7_QUELO</name>
<dbReference type="Gramene" id="QL10p020469:mrna">
    <property type="protein sequence ID" value="QL10p020469:mrna"/>
    <property type="gene ID" value="QL10p020469"/>
</dbReference>
<dbReference type="FunFam" id="3.40.50.10140:FF:000007">
    <property type="entry name" value="Disease resistance protein (TIR-NBS-LRR class)"/>
    <property type="match status" value="1"/>
</dbReference>
<protein>
    <recommendedName>
        <fullName evidence="2">TIR domain-containing protein</fullName>
    </recommendedName>
</protein>
<evidence type="ECO:0000256" key="1">
    <source>
        <dbReference type="ARBA" id="ARBA00023027"/>
    </source>
</evidence>
<dbReference type="InterPro" id="IPR027417">
    <property type="entry name" value="P-loop_NTPase"/>
</dbReference>
<dbReference type="GO" id="GO:0006952">
    <property type="term" value="P:defense response"/>
    <property type="evidence" value="ECO:0007669"/>
    <property type="project" value="InterPro"/>
</dbReference>
<dbReference type="Pfam" id="PF01582">
    <property type="entry name" value="TIR"/>
    <property type="match status" value="1"/>
</dbReference>
<gene>
    <name evidence="3" type="primary">LOC115965748</name>
</gene>
<dbReference type="AlphaFoldDB" id="A0A7N2RBT7"/>
<reference evidence="3" key="2">
    <citation type="submission" date="2021-01" db="UniProtKB">
        <authorList>
            <consortium name="EnsemblPlants"/>
        </authorList>
    </citation>
    <scope>IDENTIFICATION</scope>
</reference>
<evidence type="ECO:0000313" key="4">
    <source>
        <dbReference type="Proteomes" id="UP000594261"/>
    </source>
</evidence>
<dbReference type="SMART" id="SM00255">
    <property type="entry name" value="TIR"/>
    <property type="match status" value="1"/>
</dbReference>
<dbReference type="GO" id="GO:0007165">
    <property type="term" value="P:signal transduction"/>
    <property type="evidence" value="ECO:0007669"/>
    <property type="project" value="InterPro"/>
</dbReference>
<dbReference type="RefSeq" id="XP_030940902.1">
    <property type="nucleotide sequence ID" value="XM_031085042.1"/>
</dbReference>
<dbReference type="Pfam" id="PF00931">
    <property type="entry name" value="NB-ARC"/>
    <property type="match status" value="1"/>
</dbReference>
<sequence>MEFTRVYTSSFSFLSTVTRCRHDVFLSFRGEDTRHNITQQLYRALVEANIPTFKDDINLQKGGEIASELLKAIQMSRIAIIVFSKNYATSGWCLDELVQILECKNQAGMLVLPIFYDVDPLHVEHQTGTFGEAFTAQEERFRNGNLTENKLEKWRAALTEAASLSRGWDLQNVASWHQSKFIKEIVKHIMDRHQDAHMNVSIFPPGMDSGKEYLNLLLSVISDDVLIIGICGMGKTTIAKAVYDQNFQRFEGSSFLSDVSRIAETPDGLLALQKQLLSDILIKDSLNIDNVERGIEVIKNELCCKRIFVVLDNVNSLDQLNALARKRDWYGSGSRIIITTEDAQLLNVLEVDDVYGAQGIQVIKDKYRQNLQMIEDYKDFILKSHAQAHEKERLLIAEIKSERMKRTSEAQNIDDIEESLDQMFPLSTLTSTMNAIMIGMGNQSCGLGAFQGNMLDFELEEEIISRNALVGNGGETRMPLCYAHGGFGERINRDDTAEKDSVQGTMHLSILGMSEYGDKQEEELLD</sequence>
<dbReference type="InterPro" id="IPR044974">
    <property type="entry name" value="Disease_R_plants"/>
</dbReference>
<proteinExistence type="predicted"/>
<keyword evidence="4" id="KW-1185">Reference proteome</keyword>